<proteinExistence type="inferred from homology"/>
<keyword evidence="11" id="KW-1185">Reference proteome</keyword>
<dbReference type="PRINTS" id="PR00807">
    <property type="entry name" value="AMBALLERGEN"/>
</dbReference>
<dbReference type="Gene3D" id="2.160.20.10">
    <property type="entry name" value="Single-stranded right-handed beta-helix, Pectin lyase-like"/>
    <property type="match status" value="1"/>
</dbReference>
<keyword evidence="4 8" id="KW-0479">Metal-binding</keyword>
<evidence type="ECO:0000259" key="9">
    <source>
        <dbReference type="SMART" id="SM00656"/>
    </source>
</evidence>
<dbReference type="EC" id="4.2.2.2" evidence="3 8"/>
<evidence type="ECO:0000256" key="4">
    <source>
        <dbReference type="ARBA" id="ARBA00022723"/>
    </source>
</evidence>
<organism evidence="10 11">
    <name type="scientific">Sphagnum troendelagicum</name>
    <dbReference type="NCBI Taxonomy" id="128251"/>
    <lineage>
        <taxon>Eukaryota</taxon>
        <taxon>Viridiplantae</taxon>
        <taxon>Streptophyta</taxon>
        <taxon>Embryophyta</taxon>
        <taxon>Bryophyta</taxon>
        <taxon>Sphagnophytina</taxon>
        <taxon>Sphagnopsida</taxon>
        <taxon>Sphagnales</taxon>
        <taxon>Sphagnaceae</taxon>
        <taxon>Sphagnum</taxon>
    </lineage>
</organism>
<keyword evidence="7 8" id="KW-0456">Lyase</keyword>
<dbReference type="Pfam" id="PF13229">
    <property type="entry name" value="Beta_helix"/>
    <property type="match status" value="1"/>
</dbReference>
<dbReference type="SMART" id="SM00656">
    <property type="entry name" value="Amb_all"/>
    <property type="match status" value="1"/>
</dbReference>
<dbReference type="EMBL" id="OZ019902">
    <property type="protein sequence ID" value="CAK9194264.1"/>
    <property type="molecule type" value="Genomic_DNA"/>
</dbReference>
<keyword evidence="5" id="KW-0732">Signal</keyword>
<accession>A0ABP0TE33</accession>
<dbReference type="InterPro" id="IPR039448">
    <property type="entry name" value="Beta_helix"/>
</dbReference>
<comment type="cofactor">
    <cofactor evidence="8">
        <name>Ca(2+)</name>
        <dbReference type="ChEBI" id="CHEBI:29108"/>
    </cofactor>
    <text evidence="8">Binds 1 Ca(2+) ion. Required for its activity.</text>
</comment>
<dbReference type="PANTHER" id="PTHR31683">
    <property type="entry name" value="PECTATE LYASE 18-RELATED"/>
    <property type="match status" value="1"/>
</dbReference>
<evidence type="ECO:0000313" key="10">
    <source>
        <dbReference type="EMBL" id="CAK9194264.1"/>
    </source>
</evidence>
<evidence type="ECO:0000256" key="2">
    <source>
        <dbReference type="ARBA" id="ARBA00005220"/>
    </source>
</evidence>
<protein>
    <recommendedName>
        <fullName evidence="3 8">Pectate lyase</fullName>
        <ecNumber evidence="3 8">4.2.2.2</ecNumber>
    </recommendedName>
</protein>
<name>A0ABP0TE33_9BRYO</name>
<evidence type="ECO:0000256" key="7">
    <source>
        <dbReference type="ARBA" id="ARBA00023239"/>
    </source>
</evidence>
<comment type="catalytic activity">
    <reaction evidence="1 8">
        <text>Eliminative cleavage of (1-&gt;4)-alpha-D-galacturonan to give oligosaccharides with 4-deoxy-alpha-D-galact-4-enuronosyl groups at their non-reducing ends.</text>
        <dbReference type="EC" id="4.2.2.2"/>
    </reaction>
</comment>
<dbReference type="InterPro" id="IPR018082">
    <property type="entry name" value="AmbAllergen"/>
</dbReference>
<evidence type="ECO:0000256" key="6">
    <source>
        <dbReference type="ARBA" id="ARBA00022837"/>
    </source>
</evidence>
<reference evidence="10" key="1">
    <citation type="submission" date="2024-02" db="EMBL/GenBank/DDBJ databases">
        <authorList>
            <consortium name="ELIXIR-Norway"/>
            <consortium name="Elixir Norway"/>
        </authorList>
    </citation>
    <scope>NUCLEOTIDE SEQUENCE</scope>
</reference>
<dbReference type="InterPro" id="IPR045032">
    <property type="entry name" value="PEL"/>
</dbReference>
<feature type="domain" description="Pectate lyase" evidence="9">
    <location>
        <begin position="80"/>
        <end position="203"/>
    </location>
</feature>
<dbReference type="PANTHER" id="PTHR31683:SF187">
    <property type="entry name" value="PECTATE LYASE 18-RELATED"/>
    <property type="match status" value="1"/>
</dbReference>
<evidence type="ECO:0000256" key="8">
    <source>
        <dbReference type="RuleBase" id="RU361123"/>
    </source>
</evidence>
<dbReference type="SUPFAM" id="SSF51126">
    <property type="entry name" value="Pectin lyase-like"/>
    <property type="match status" value="1"/>
</dbReference>
<keyword evidence="6 8" id="KW-0106">Calcium</keyword>
<dbReference type="InterPro" id="IPR002022">
    <property type="entry name" value="Pec_lyase"/>
</dbReference>
<dbReference type="Proteomes" id="UP001497512">
    <property type="component" value="Chromosome 10"/>
</dbReference>
<evidence type="ECO:0000256" key="5">
    <source>
        <dbReference type="ARBA" id="ARBA00022729"/>
    </source>
</evidence>
<dbReference type="InterPro" id="IPR011050">
    <property type="entry name" value="Pectin_lyase_fold/virulence"/>
</dbReference>
<dbReference type="InterPro" id="IPR012334">
    <property type="entry name" value="Pectin_lyas_fold"/>
</dbReference>
<evidence type="ECO:0000256" key="1">
    <source>
        <dbReference type="ARBA" id="ARBA00000695"/>
    </source>
</evidence>
<comment type="pathway">
    <text evidence="2 8">Glycan metabolism; pectin degradation; 2-dehydro-3-deoxy-D-gluconate from pectin: step 2/5.</text>
</comment>
<evidence type="ECO:0000256" key="3">
    <source>
        <dbReference type="ARBA" id="ARBA00012272"/>
    </source>
</evidence>
<gene>
    <name evidence="10" type="ORF">CSSPTR1EN2_LOCUS2439</name>
</gene>
<comment type="similarity">
    <text evidence="8">Belongs to the polysaccharide lyase 1 family.</text>
</comment>
<evidence type="ECO:0000313" key="11">
    <source>
        <dbReference type="Proteomes" id="UP001497512"/>
    </source>
</evidence>
<sequence length="204" mass="22240">MCGSGNPIDDCWRCDFNWESPRQSLPDYVTGFGKISIGGKNGQIYVVTDDTDYDVINPAPGTLRYGVVKIEPLCIVFARNMMITLQEELVVNSVKTIDGRDHNVHIAGGACLTFQCVSNTIIHGVHIHDCKSTGHAVVRGSPTRFGRRGGSDGDGINVFAAHDIWVDHCYFSNCNDSLIDAIHGSTAITMSNNYFTSHFAPKSA</sequence>